<dbReference type="Proteomes" id="UP001165079">
    <property type="component" value="Unassembled WGS sequence"/>
</dbReference>
<proteinExistence type="predicted"/>
<sequence>MVELALDAPVTLVNLGVGLHGTGGRRVDRFRLPELWQLHLYRYRADLTVDGERHAIEPGRVSLIPAGATSQYIYKGPSEHLYVHFRPGRSGRRVQVPVMQDAGADAPVLTSLLSSAITAFPEDPARARAEVWAALHRVAALSARPDHRHPALSAAMAHIESRLAEPLAVPEIARAVGVSHNHLTRLFRAETGDTVVGYVRRRRMARARHLLRESTLPIPAVAEAVGVGDLQSFNKVCRRELGASPRGVRRGE</sequence>
<evidence type="ECO:0000256" key="1">
    <source>
        <dbReference type="ARBA" id="ARBA00023015"/>
    </source>
</evidence>
<dbReference type="SUPFAM" id="SSF51215">
    <property type="entry name" value="Regulatory protein AraC"/>
    <property type="match status" value="1"/>
</dbReference>
<keyword evidence="6" id="KW-1185">Reference proteome</keyword>
<dbReference type="GO" id="GO:0003700">
    <property type="term" value="F:DNA-binding transcription factor activity"/>
    <property type="evidence" value="ECO:0007669"/>
    <property type="project" value="InterPro"/>
</dbReference>
<dbReference type="RefSeq" id="WP_285662737.1">
    <property type="nucleotide sequence ID" value="NZ_BSTX01000001.1"/>
</dbReference>
<dbReference type="AlphaFoldDB" id="A0A9W6SID2"/>
<dbReference type="GO" id="GO:0043565">
    <property type="term" value="F:sequence-specific DNA binding"/>
    <property type="evidence" value="ECO:0007669"/>
    <property type="project" value="InterPro"/>
</dbReference>
<evidence type="ECO:0000256" key="2">
    <source>
        <dbReference type="ARBA" id="ARBA00023125"/>
    </source>
</evidence>
<dbReference type="Gene3D" id="1.10.10.60">
    <property type="entry name" value="Homeodomain-like"/>
    <property type="match status" value="1"/>
</dbReference>
<keyword evidence="1" id="KW-0805">Transcription regulation</keyword>
<name>A0A9W6SID2_9ACTN</name>
<dbReference type="SMART" id="SM00342">
    <property type="entry name" value="HTH_ARAC"/>
    <property type="match status" value="1"/>
</dbReference>
<dbReference type="PANTHER" id="PTHR46796:SF6">
    <property type="entry name" value="ARAC SUBFAMILY"/>
    <property type="match status" value="1"/>
</dbReference>
<comment type="caution">
    <text evidence="5">The sequence shown here is derived from an EMBL/GenBank/DDBJ whole genome shotgun (WGS) entry which is preliminary data.</text>
</comment>
<gene>
    <name evidence="5" type="ORF">Afil01_24460</name>
</gene>
<evidence type="ECO:0000259" key="4">
    <source>
        <dbReference type="PROSITE" id="PS01124"/>
    </source>
</evidence>
<reference evidence="5" key="1">
    <citation type="submission" date="2023-03" db="EMBL/GenBank/DDBJ databases">
        <title>Actinorhabdospora filicis NBRC 111898.</title>
        <authorList>
            <person name="Ichikawa N."/>
            <person name="Sato H."/>
            <person name="Tonouchi N."/>
        </authorList>
    </citation>
    <scope>NUCLEOTIDE SEQUENCE</scope>
    <source>
        <strain evidence="5">NBRC 111898</strain>
    </source>
</reference>
<dbReference type="InterPro" id="IPR050204">
    <property type="entry name" value="AraC_XylS_family_regulators"/>
</dbReference>
<dbReference type="InterPro" id="IPR037923">
    <property type="entry name" value="HTH-like"/>
</dbReference>
<feature type="domain" description="HTH araC/xylS-type" evidence="4">
    <location>
        <begin position="153"/>
        <end position="251"/>
    </location>
</feature>
<protein>
    <recommendedName>
        <fullName evidence="4">HTH araC/xylS-type domain-containing protein</fullName>
    </recommendedName>
</protein>
<evidence type="ECO:0000313" key="6">
    <source>
        <dbReference type="Proteomes" id="UP001165079"/>
    </source>
</evidence>
<dbReference type="SUPFAM" id="SSF46689">
    <property type="entry name" value="Homeodomain-like"/>
    <property type="match status" value="2"/>
</dbReference>
<dbReference type="Pfam" id="PF12833">
    <property type="entry name" value="HTH_18"/>
    <property type="match status" value="1"/>
</dbReference>
<dbReference type="PROSITE" id="PS01124">
    <property type="entry name" value="HTH_ARAC_FAMILY_2"/>
    <property type="match status" value="1"/>
</dbReference>
<dbReference type="InterPro" id="IPR018060">
    <property type="entry name" value="HTH_AraC"/>
</dbReference>
<dbReference type="PANTHER" id="PTHR46796">
    <property type="entry name" value="HTH-TYPE TRANSCRIPTIONAL ACTIVATOR RHAS-RELATED"/>
    <property type="match status" value="1"/>
</dbReference>
<evidence type="ECO:0000256" key="3">
    <source>
        <dbReference type="ARBA" id="ARBA00023163"/>
    </source>
</evidence>
<keyword evidence="3" id="KW-0804">Transcription</keyword>
<dbReference type="InterPro" id="IPR009057">
    <property type="entry name" value="Homeodomain-like_sf"/>
</dbReference>
<accession>A0A9W6SID2</accession>
<organism evidence="5 6">
    <name type="scientific">Actinorhabdospora filicis</name>
    <dbReference type="NCBI Taxonomy" id="1785913"/>
    <lineage>
        <taxon>Bacteria</taxon>
        <taxon>Bacillati</taxon>
        <taxon>Actinomycetota</taxon>
        <taxon>Actinomycetes</taxon>
        <taxon>Micromonosporales</taxon>
        <taxon>Micromonosporaceae</taxon>
        <taxon>Actinorhabdospora</taxon>
    </lineage>
</organism>
<evidence type="ECO:0000313" key="5">
    <source>
        <dbReference type="EMBL" id="GLZ77639.1"/>
    </source>
</evidence>
<keyword evidence="2" id="KW-0238">DNA-binding</keyword>
<dbReference type="EMBL" id="BSTX01000001">
    <property type="protein sequence ID" value="GLZ77639.1"/>
    <property type="molecule type" value="Genomic_DNA"/>
</dbReference>